<accession>W2Z5M4</accession>
<reference evidence="2 3" key="1">
    <citation type="submission" date="2013-11" db="EMBL/GenBank/DDBJ databases">
        <title>The Genome Sequence of Phytophthora parasitica P10297.</title>
        <authorList>
            <consortium name="The Broad Institute Genomics Platform"/>
            <person name="Russ C."/>
            <person name="Tyler B."/>
            <person name="Panabieres F."/>
            <person name="Shan W."/>
            <person name="Tripathy S."/>
            <person name="Grunwald N."/>
            <person name="Machado M."/>
            <person name="Johnson C.S."/>
            <person name="Walker B."/>
            <person name="Young S.K."/>
            <person name="Zeng Q."/>
            <person name="Gargeya S."/>
            <person name="Fitzgerald M."/>
            <person name="Haas B."/>
            <person name="Abouelleil A."/>
            <person name="Allen A.W."/>
            <person name="Alvarado L."/>
            <person name="Arachchi H.M."/>
            <person name="Berlin A.M."/>
            <person name="Chapman S.B."/>
            <person name="Gainer-Dewar J."/>
            <person name="Goldberg J."/>
            <person name="Griggs A."/>
            <person name="Gujja S."/>
            <person name="Hansen M."/>
            <person name="Howarth C."/>
            <person name="Imamovic A."/>
            <person name="Ireland A."/>
            <person name="Larimer J."/>
            <person name="McCowan C."/>
            <person name="Murphy C."/>
            <person name="Pearson M."/>
            <person name="Poon T.W."/>
            <person name="Priest M."/>
            <person name="Roberts A."/>
            <person name="Saif S."/>
            <person name="Shea T."/>
            <person name="Sisk P."/>
            <person name="Sykes S."/>
            <person name="Wortman J."/>
            <person name="Nusbaum C."/>
            <person name="Birren B."/>
        </authorList>
    </citation>
    <scope>NUCLEOTIDE SEQUENCE [LARGE SCALE GENOMIC DNA]</scope>
    <source>
        <strain evidence="2 3">P10297</strain>
    </source>
</reference>
<evidence type="ECO:0000259" key="1">
    <source>
        <dbReference type="Pfam" id="PF10551"/>
    </source>
</evidence>
<dbReference type="AlphaFoldDB" id="W2Z5M4"/>
<sequence>MMNNDFVDKLAEYIRGLEYSGNEEDSAPFTISWQKDEDGYIAVGTGSDGKPFVVGVTSKRLLSRLDRPVESFVFHVDATFKVAQVEYPVLVYGIYDRCCSFHLVALFVTSQRLETQYTYMLNSLRFVYFRVMQKALKVYYVMGDAKEAQSNAIQSALGSDKVLKILTCYYHVVANVMN</sequence>
<gene>
    <name evidence="2" type="ORF">F442_10437</name>
</gene>
<dbReference type="PANTHER" id="PTHR33977">
    <property type="entry name" value="ZINC ION BINDING PROTEIN"/>
    <property type="match status" value="1"/>
</dbReference>
<protein>
    <recommendedName>
        <fullName evidence="1">MULE transposase domain-containing protein</fullName>
    </recommendedName>
</protein>
<name>W2Z5M4_PHYNI</name>
<organism evidence="2 3">
    <name type="scientific">Phytophthora nicotianae P10297</name>
    <dbReference type="NCBI Taxonomy" id="1317064"/>
    <lineage>
        <taxon>Eukaryota</taxon>
        <taxon>Sar</taxon>
        <taxon>Stramenopiles</taxon>
        <taxon>Oomycota</taxon>
        <taxon>Peronosporomycetes</taxon>
        <taxon>Peronosporales</taxon>
        <taxon>Peronosporaceae</taxon>
        <taxon>Phytophthora</taxon>
    </lineage>
</organism>
<dbReference type="Pfam" id="PF10551">
    <property type="entry name" value="MULE"/>
    <property type="match status" value="1"/>
</dbReference>
<dbReference type="OrthoDB" id="92033at2759"/>
<dbReference type="PANTHER" id="PTHR33977:SF1">
    <property type="entry name" value="ZINC ION BINDING PROTEIN"/>
    <property type="match status" value="1"/>
</dbReference>
<comment type="caution">
    <text evidence="2">The sequence shown here is derived from an EMBL/GenBank/DDBJ whole genome shotgun (WGS) entry which is preliminary data.</text>
</comment>
<feature type="domain" description="MULE transposase" evidence="1">
    <location>
        <begin position="73"/>
        <end position="175"/>
    </location>
</feature>
<evidence type="ECO:0000313" key="3">
    <source>
        <dbReference type="Proteomes" id="UP000018948"/>
    </source>
</evidence>
<dbReference type="InterPro" id="IPR018289">
    <property type="entry name" value="MULE_transposase_dom"/>
</dbReference>
<dbReference type="EMBL" id="ANIY01002162">
    <property type="protein sequence ID" value="ETP42672.1"/>
    <property type="molecule type" value="Genomic_DNA"/>
</dbReference>
<proteinExistence type="predicted"/>
<evidence type="ECO:0000313" key="2">
    <source>
        <dbReference type="EMBL" id="ETP42672.1"/>
    </source>
</evidence>
<dbReference type="Proteomes" id="UP000018948">
    <property type="component" value="Unassembled WGS sequence"/>
</dbReference>